<reference evidence="2" key="1">
    <citation type="submission" date="2023-09" db="UniProtKB">
        <authorList>
            <consortium name="RefSeq"/>
        </authorList>
    </citation>
    <scope>IDENTIFICATION</scope>
</reference>
<dbReference type="GeneID" id="103520002"/>
<evidence type="ECO:0000313" key="2">
    <source>
        <dbReference type="RefSeq" id="XP_008483346.1"/>
    </source>
</evidence>
<sequence length="115" mass="12346">MAQSFGVTAMKFAEGSTQWQLLNAIELLSSPGRFVREDKIMGILKLMSKANGTKDASLEDTVAILKFLTDTGVLEMSRHEFPTATQLCGCGTCCGDCCGGCCGCGRYYRVKIGAM</sequence>
<organism evidence="2">
    <name type="scientific">Diaphorina citri</name>
    <name type="common">Asian citrus psyllid</name>
    <dbReference type="NCBI Taxonomy" id="121845"/>
    <lineage>
        <taxon>Eukaryota</taxon>
        <taxon>Metazoa</taxon>
        <taxon>Ecdysozoa</taxon>
        <taxon>Arthropoda</taxon>
        <taxon>Hexapoda</taxon>
        <taxon>Insecta</taxon>
        <taxon>Pterygota</taxon>
        <taxon>Neoptera</taxon>
        <taxon>Paraneoptera</taxon>
        <taxon>Hemiptera</taxon>
        <taxon>Sternorrhyncha</taxon>
        <taxon>Psylloidea</taxon>
        <taxon>Psyllidae</taxon>
        <taxon>Diaphorininae</taxon>
        <taxon>Diaphorina</taxon>
    </lineage>
</organism>
<proteinExistence type="predicted"/>
<protein>
    <submittedName>
        <fullName evidence="2">Uncharacterized protein LOC103520002 isoform X1</fullName>
    </submittedName>
    <submittedName>
        <fullName evidence="3">Uncharacterized protein LOC103520002 isoform X2</fullName>
    </submittedName>
    <submittedName>
        <fullName evidence="4">Uncharacterized protein LOC103520002 isoform X3</fullName>
    </submittedName>
</protein>
<dbReference type="PaxDb" id="121845-A0A1S3DLC2"/>
<dbReference type="RefSeq" id="XP_008483346.1">
    <property type="nucleotide sequence ID" value="XM_008485124.3"/>
</dbReference>
<keyword evidence="1" id="KW-1185">Reference proteome</keyword>
<evidence type="ECO:0000313" key="1">
    <source>
        <dbReference type="Proteomes" id="UP000079169"/>
    </source>
</evidence>
<dbReference type="Proteomes" id="UP000079169">
    <property type="component" value="Unplaced"/>
</dbReference>
<dbReference type="RefSeq" id="XP_026687620.1">
    <property type="nucleotide sequence ID" value="XM_026831819.1"/>
</dbReference>
<evidence type="ECO:0000313" key="4">
    <source>
        <dbReference type="RefSeq" id="XP_026687620.1"/>
    </source>
</evidence>
<evidence type="ECO:0000313" key="3">
    <source>
        <dbReference type="RefSeq" id="XP_026687594.1"/>
    </source>
</evidence>
<name>A0A1S3DLC2_DIACI</name>
<dbReference type="RefSeq" id="XP_026687594.1">
    <property type="nucleotide sequence ID" value="XM_026831793.1"/>
</dbReference>
<dbReference type="AlphaFoldDB" id="A0A1S3DLC2"/>
<dbReference type="KEGG" id="dci:103520002"/>
<gene>
    <name evidence="2 3 4" type="primary">LOC103520002</name>
</gene>
<accession>A0A1S3DLC2</accession>